<name>A0A0F9T859_9ZZZZ</name>
<proteinExistence type="predicted"/>
<accession>A0A0F9T859</accession>
<reference evidence="1" key="1">
    <citation type="journal article" date="2015" name="Nature">
        <title>Complex archaea that bridge the gap between prokaryotes and eukaryotes.</title>
        <authorList>
            <person name="Spang A."/>
            <person name="Saw J.H."/>
            <person name="Jorgensen S.L."/>
            <person name="Zaremba-Niedzwiedzka K."/>
            <person name="Martijn J."/>
            <person name="Lind A.E."/>
            <person name="van Eijk R."/>
            <person name="Schleper C."/>
            <person name="Guy L."/>
            <person name="Ettema T.J."/>
        </authorList>
    </citation>
    <scope>NUCLEOTIDE SEQUENCE</scope>
</reference>
<comment type="caution">
    <text evidence="1">The sequence shown here is derived from an EMBL/GenBank/DDBJ whole genome shotgun (WGS) entry which is preliminary data.</text>
</comment>
<organism evidence="1">
    <name type="scientific">marine sediment metagenome</name>
    <dbReference type="NCBI Taxonomy" id="412755"/>
    <lineage>
        <taxon>unclassified sequences</taxon>
        <taxon>metagenomes</taxon>
        <taxon>ecological metagenomes</taxon>
    </lineage>
</organism>
<dbReference type="AlphaFoldDB" id="A0A0F9T859"/>
<gene>
    <name evidence="1" type="ORF">LCGC14_0382010</name>
</gene>
<protein>
    <submittedName>
        <fullName evidence="1">Uncharacterized protein</fullName>
    </submittedName>
</protein>
<dbReference type="EMBL" id="LAZR01000312">
    <property type="protein sequence ID" value="KKN75349.1"/>
    <property type="molecule type" value="Genomic_DNA"/>
</dbReference>
<evidence type="ECO:0000313" key="1">
    <source>
        <dbReference type="EMBL" id="KKN75349.1"/>
    </source>
</evidence>
<sequence>MFTLTVLDRAGDEVFEEDFNTLREAKQEGERFPGVFLGSSVFIVDTEGCETFVNQGLRWTEL</sequence>